<dbReference type="OrthoDB" id="5842607at2759"/>
<feature type="compositionally biased region" description="Polar residues" evidence="2">
    <location>
        <begin position="60"/>
        <end position="83"/>
    </location>
</feature>
<reference evidence="5" key="1">
    <citation type="submission" date="2020-12" db="UniProtKB">
        <authorList>
            <consortium name="WormBaseParasite"/>
        </authorList>
    </citation>
    <scope>IDENTIFICATION</scope>
    <source>
        <strain evidence="5">MHco3</strain>
    </source>
</reference>
<proteinExistence type="predicted"/>
<keyword evidence="3" id="KW-1133">Transmembrane helix</keyword>
<evidence type="ECO:0000256" key="1">
    <source>
        <dbReference type="SAM" id="Coils"/>
    </source>
</evidence>
<evidence type="ECO:0000256" key="3">
    <source>
        <dbReference type="SAM" id="Phobius"/>
    </source>
</evidence>
<dbReference type="WBParaSite" id="HCON_00084900-00001">
    <property type="protein sequence ID" value="HCON_00084900-00001"/>
    <property type="gene ID" value="HCON_00084900"/>
</dbReference>
<accession>A0A7I4YDH1</accession>
<dbReference type="AlphaFoldDB" id="A0A7I4YDH1"/>
<evidence type="ECO:0000313" key="4">
    <source>
        <dbReference type="Proteomes" id="UP000025227"/>
    </source>
</evidence>
<dbReference type="Proteomes" id="UP000025227">
    <property type="component" value="Unplaced"/>
</dbReference>
<feature type="region of interest" description="Disordered" evidence="2">
    <location>
        <begin position="55"/>
        <end position="118"/>
    </location>
</feature>
<evidence type="ECO:0000256" key="2">
    <source>
        <dbReference type="SAM" id="MobiDB-lite"/>
    </source>
</evidence>
<evidence type="ECO:0000313" key="5">
    <source>
        <dbReference type="WBParaSite" id="HCON_00084900-00001"/>
    </source>
</evidence>
<organism evidence="4 5">
    <name type="scientific">Haemonchus contortus</name>
    <name type="common">Barber pole worm</name>
    <dbReference type="NCBI Taxonomy" id="6289"/>
    <lineage>
        <taxon>Eukaryota</taxon>
        <taxon>Metazoa</taxon>
        <taxon>Ecdysozoa</taxon>
        <taxon>Nematoda</taxon>
        <taxon>Chromadorea</taxon>
        <taxon>Rhabditida</taxon>
        <taxon>Rhabditina</taxon>
        <taxon>Rhabditomorpha</taxon>
        <taxon>Strongyloidea</taxon>
        <taxon>Trichostrongylidae</taxon>
        <taxon>Haemonchus</taxon>
    </lineage>
</organism>
<keyword evidence="3" id="KW-0472">Membrane</keyword>
<feature type="coiled-coil region" evidence="1">
    <location>
        <begin position="209"/>
        <end position="236"/>
    </location>
</feature>
<protein>
    <submittedName>
        <fullName evidence="5">Conserved plasma membrane protein</fullName>
    </submittedName>
</protein>
<keyword evidence="1" id="KW-0175">Coiled coil</keyword>
<feature type="transmembrane region" description="Helical" evidence="3">
    <location>
        <begin position="127"/>
        <end position="148"/>
    </location>
</feature>
<keyword evidence="4" id="KW-1185">Reference proteome</keyword>
<keyword evidence="3" id="KW-0812">Transmembrane</keyword>
<sequence>DPQTIVSCSTCHVHGLDPALYAYSCESSASCSFAHRCEAGCREMHWQSAQYRSELDPRSTNHGLPNNFSPVTRFSQGPSPTKTKGNDVRRAPVNHPESSSQESLPPTAEQLTDEWESDPEKEYNGKVLAFSLLIGIGCVILCSFWSLIRLLPVALIPFIYINRKTIFGEPSWSQNTKGEEESTTEFIRFYNKTNSDHTTVEDRMLWDRMTALESQNEQLQRELEEQRRRTDLLLKQMEDFTPRSCGTNSKMEVYDFPERSYEV</sequence>
<name>A0A7I4YDH1_HAECO</name>